<dbReference type="GO" id="GO:0003677">
    <property type="term" value="F:DNA binding"/>
    <property type="evidence" value="ECO:0007669"/>
    <property type="project" value="InterPro"/>
</dbReference>
<feature type="domain" description="SpoVT-AbrB" evidence="1">
    <location>
        <begin position="7"/>
        <end position="52"/>
    </location>
</feature>
<name>A0A1F4TA45_UNCSA</name>
<dbReference type="InterPro" id="IPR007159">
    <property type="entry name" value="SpoVT-AbrB_dom"/>
</dbReference>
<proteinExistence type="predicted"/>
<dbReference type="Proteomes" id="UP000178951">
    <property type="component" value="Unassembled WGS sequence"/>
</dbReference>
<organism evidence="2 3">
    <name type="scientific">candidate division WOR-1 bacterium RIFOXYB2_FULL_48_7</name>
    <dbReference type="NCBI Taxonomy" id="1802583"/>
    <lineage>
        <taxon>Bacteria</taxon>
        <taxon>Bacillati</taxon>
        <taxon>Saganbacteria</taxon>
    </lineage>
</organism>
<evidence type="ECO:0000313" key="2">
    <source>
        <dbReference type="EMBL" id="OGC28953.1"/>
    </source>
</evidence>
<accession>A0A1F4TA45</accession>
<reference evidence="2 3" key="1">
    <citation type="journal article" date="2016" name="Nat. Commun.">
        <title>Thousands of microbial genomes shed light on interconnected biogeochemical processes in an aquifer system.</title>
        <authorList>
            <person name="Anantharaman K."/>
            <person name="Brown C.T."/>
            <person name="Hug L.A."/>
            <person name="Sharon I."/>
            <person name="Castelle C.J."/>
            <person name="Probst A.J."/>
            <person name="Thomas B.C."/>
            <person name="Singh A."/>
            <person name="Wilkins M.J."/>
            <person name="Karaoz U."/>
            <person name="Brodie E.L."/>
            <person name="Williams K.H."/>
            <person name="Hubbard S.S."/>
            <person name="Banfield J.F."/>
        </authorList>
    </citation>
    <scope>NUCLEOTIDE SEQUENCE [LARGE SCALE GENOMIC DNA]</scope>
</reference>
<dbReference type="STRING" id="1802583.A2311_06460"/>
<dbReference type="Pfam" id="PF04014">
    <property type="entry name" value="MazE_antitoxin"/>
    <property type="match status" value="1"/>
</dbReference>
<evidence type="ECO:0000259" key="1">
    <source>
        <dbReference type="SMART" id="SM00966"/>
    </source>
</evidence>
<protein>
    <recommendedName>
        <fullName evidence="1">SpoVT-AbrB domain-containing protein</fullName>
    </recommendedName>
</protein>
<gene>
    <name evidence="2" type="ORF">A2311_06460</name>
</gene>
<dbReference type="EMBL" id="MEUF01000098">
    <property type="protein sequence ID" value="OGC28953.1"/>
    <property type="molecule type" value="Genomic_DNA"/>
</dbReference>
<sequence>MKRKVIRQGHGTLTITLPAKWVEQNGVKAGDELKMEERERTLFLNSNGRDNDKITIDITDCSLILERLLYSIYKKGYDEVEIFSSNPRHFLKVQEAAHSILVGFEIVSQTKSSCIIKRIAAVQTEEFDNILSRTFFQLNIMLSDMAAALEKSDITLLESIRLMEITNNRYTGFCRRALNKGDFGNIRNQKFLYCMIEYLEKVADEVKYLCLYLQEFPKKIENIPKHVTLLFHELQQLFEKTMRLYSKFSMDSLLALYSQRKKLIKSANSLFTGNNCRTGIYGHYLLSMTQEIADVMAFILSMQHQADEK</sequence>
<evidence type="ECO:0000313" key="3">
    <source>
        <dbReference type="Proteomes" id="UP000178951"/>
    </source>
</evidence>
<dbReference type="SMART" id="SM00966">
    <property type="entry name" value="SpoVT_AbrB"/>
    <property type="match status" value="1"/>
</dbReference>
<dbReference type="AlphaFoldDB" id="A0A1F4TA45"/>
<comment type="caution">
    <text evidence="2">The sequence shown here is derived from an EMBL/GenBank/DDBJ whole genome shotgun (WGS) entry which is preliminary data.</text>
</comment>